<dbReference type="Proteomes" id="UP000046395">
    <property type="component" value="Unassembled WGS sequence"/>
</dbReference>
<evidence type="ECO:0000313" key="1">
    <source>
        <dbReference type="Proteomes" id="UP000046395"/>
    </source>
</evidence>
<name>A0A5S6Q6N9_TRIMR</name>
<evidence type="ECO:0000313" key="3">
    <source>
        <dbReference type="WBParaSite" id="TMUE_1000002833.1"/>
    </source>
</evidence>
<evidence type="ECO:0000313" key="2">
    <source>
        <dbReference type="WBParaSite" id="TMUE_1000002830.1"/>
    </source>
</evidence>
<protein>
    <submittedName>
        <fullName evidence="2 3">Uncharacterized protein</fullName>
    </submittedName>
</protein>
<reference evidence="2 3" key="2">
    <citation type="submission" date="2019-12" db="UniProtKB">
        <authorList>
            <consortium name="WormBaseParasite"/>
        </authorList>
    </citation>
    <scope>IDENTIFICATION</scope>
</reference>
<keyword evidence="1" id="KW-1185">Reference proteome</keyword>
<proteinExistence type="predicted"/>
<sequence length="78" mass="8969">MLWQKRKLRPTELLHGRAPFIRQIRIAGKGYGFKRTCIMQAHGEKAVVQDGVRLHELDCHMLLEIQLTAESGSLVHHL</sequence>
<reference evidence="1" key="1">
    <citation type="submission" date="2014-03" db="EMBL/GenBank/DDBJ databases">
        <title>The whipworm genome and dual-species transcriptomics of an intimate host-pathogen interaction.</title>
        <authorList>
            <person name="Foth B.J."/>
            <person name="Tsai I.J."/>
            <person name="Reid A.J."/>
            <person name="Bancroft A.J."/>
            <person name="Nichol S."/>
            <person name="Tracey A."/>
            <person name="Holroyd N."/>
            <person name="Cotton J.A."/>
            <person name="Stanley E.J."/>
            <person name="Zarowiecki M."/>
            <person name="Liu J.Z."/>
            <person name="Huckvale T."/>
            <person name="Cooper P.J."/>
            <person name="Grencis R.K."/>
            <person name="Berriman M."/>
        </authorList>
    </citation>
    <scope>NUCLEOTIDE SEQUENCE [LARGE SCALE GENOMIC DNA]</scope>
    <source>
        <strain evidence="1">Edinburgh</strain>
    </source>
</reference>
<dbReference type="WBParaSite" id="TMUE_1000002833.1">
    <property type="protein sequence ID" value="TMUE_1000002833.1"/>
    <property type="gene ID" value="WBGene00298504"/>
</dbReference>
<dbReference type="AlphaFoldDB" id="A0A5S6Q6N9"/>
<dbReference type="WBParaSite" id="TMUE_1000002830.1">
    <property type="protein sequence ID" value="TMUE_1000002830.1"/>
    <property type="gene ID" value="WBGene00298502"/>
</dbReference>
<organism evidence="1 2">
    <name type="scientific">Trichuris muris</name>
    <name type="common">Mouse whipworm</name>
    <dbReference type="NCBI Taxonomy" id="70415"/>
    <lineage>
        <taxon>Eukaryota</taxon>
        <taxon>Metazoa</taxon>
        <taxon>Ecdysozoa</taxon>
        <taxon>Nematoda</taxon>
        <taxon>Enoplea</taxon>
        <taxon>Dorylaimia</taxon>
        <taxon>Trichinellida</taxon>
        <taxon>Trichuridae</taxon>
        <taxon>Trichuris</taxon>
    </lineage>
</organism>
<accession>A0A5S6Q6N9</accession>